<accession>A0A068U5Y6</accession>
<dbReference type="Gramene" id="CDP03589">
    <property type="protein sequence ID" value="CDP03589"/>
    <property type="gene ID" value="GSCOC_T00016002001"/>
</dbReference>
<dbReference type="PANTHER" id="PTHR16019:SF5">
    <property type="entry name" value="BSD DOMAIN-CONTAINING PROTEIN 1"/>
    <property type="match status" value="1"/>
</dbReference>
<protein>
    <recommendedName>
        <fullName evidence="2">BSD domain-containing protein</fullName>
    </recommendedName>
</protein>
<dbReference type="Gene3D" id="1.10.3970.10">
    <property type="entry name" value="BSD domain"/>
    <property type="match status" value="1"/>
</dbReference>
<dbReference type="Proteomes" id="UP000295252">
    <property type="component" value="Chromosome I"/>
</dbReference>
<feature type="compositionally biased region" description="Basic and acidic residues" evidence="1">
    <location>
        <begin position="327"/>
        <end position="350"/>
    </location>
</feature>
<dbReference type="InterPro" id="IPR005607">
    <property type="entry name" value="BSD_dom"/>
</dbReference>
<name>A0A068U5Y6_COFCA</name>
<feature type="region of interest" description="Disordered" evidence="1">
    <location>
        <begin position="1"/>
        <end position="65"/>
    </location>
</feature>
<evidence type="ECO:0000256" key="1">
    <source>
        <dbReference type="SAM" id="MobiDB-lite"/>
    </source>
</evidence>
<dbReference type="SUPFAM" id="SSF140383">
    <property type="entry name" value="BSD domain-like"/>
    <property type="match status" value="1"/>
</dbReference>
<feature type="region of interest" description="Disordered" evidence="1">
    <location>
        <begin position="299"/>
        <end position="501"/>
    </location>
</feature>
<feature type="compositionally biased region" description="Basic and acidic residues" evidence="1">
    <location>
        <begin position="13"/>
        <end position="22"/>
    </location>
</feature>
<feature type="compositionally biased region" description="Low complexity" evidence="1">
    <location>
        <begin position="55"/>
        <end position="65"/>
    </location>
</feature>
<dbReference type="FunCoup" id="A0A068U5Y6">
    <property type="interactions" value="2498"/>
</dbReference>
<dbReference type="Pfam" id="PF03909">
    <property type="entry name" value="BSD"/>
    <property type="match status" value="1"/>
</dbReference>
<dbReference type="PROSITE" id="PS50858">
    <property type="entry name" value="BSD"/>
    <property type="match status" value="1"/>
</dbReference>
<organism evidence="3 4">
    <name type="scientific">Coffea canephora</name>
    <name type="common">Robusta coffee</name>
    <dbReference type="NCBI Taxonomy" id="49390"/>
    <lineage>
        <taxon>Eukaryota</taxon>
        <taxon>Viridiplantae</taxon>
        <taxon>Streptophyta</taxon>
        <taxon>Embryophyta</taxon>
        <taxon>Tracheophyta</taxon>
        <taxon>Spermatophyta</taxon>
        <taxon>Magnoliopsida</taxon>
        <taxon>eudicotyledons</taxon>
        <taxon>Gunneridae</taxon>
        <taxon>Pentapetalae</taxon>
        <taxon>asterids</taxon>
        <taxon>lamiids</taxon>
        <taxon>Gentianales</taxon>
        <taxon>Rubiaceae</taxon>
        <taxon>Ixoroideae</taxon>
        <taxon>Gardenieae complex</taxon>
        <taxon>Bertiereae - Coffeeae clade</taxon>
        <taxon>Coffeeae</taxon>
        <taxon>Coffea</taxon>
    </lineage>
</organism>
<dbReference type="EMBL" id="HG739095">
    <property type="protein sequence ID" value="CDP03589.1"/>
    <property type="molecule type" value="Genomic_DNA"/>
</dbReference>
<dbReference type="GO" id="GO:0005737">
    <property type="term" value="C:cytoplasm"/>
    <property type="evidence" value="ECO:0007669"/>
    <property type="project" value="TreeGrafter"/>
</dbReference>
<feature type="domain" description="BSD" evidence="2">
    <location>
        <begin position="212"/>
        <end position="264"/>
    </location>
</feature>
<feature type="compositionally biased region" description="Acidic residues" evidence="1">
    <location>
        <begin position="462"/>
        <end position="478"/>
    </location>
</feature>
<evidence type="ECO:0000259" key="2">
    <source>
        <dbReference type="PROSITE" id="PS50858"/>
    </source>
</evidence>
<dbReference type="PANTHER" id="PTHR16019">
    <property type="entry name" value="SYNAPSE-ASSOCIATED PROTEIN"/>
    <property type="match status" value="1"/>
</dbReference>
<dbReference type="InParanoid" id="A0A068U5Y6"/>
<dbReference type="OrthoDB" id="73788at2759"/>
<feature type="compositionally biased region" description="Basic and acidic residues" evidence="1">
    <location>
        <begin position="359"/>
        <end position="369"/>
    </location>
</feature>
<feature type="compositionally biased region" description="Low complexity" evidence="1">
    <location>
        <begin position="447"/>
        <end position="456"/>
    </location>
</feature>
<dbReference type="PhylomeDB" id="A0A068U5Y6"/>
<gene>
    <name evidence="3" type="ORF">GSCOC_T00016002001</name>
</gene>
<feature type="compositionally biased region" description="Basic and acidic residues" evidence="1">
    <location>
        <begin position="379"/>
        <end position="410"/>
    </location>
</feature>
<feature type="compositionally biased region" description="Basic and acidic residues" evidence="1">
    <location>
        <begin position="431"/>
        <end position="446"/>
    </location>
</feature>
<dbReference type="SMART" id="SM00751">
    <property type="entry name" value="BSD"/>
    <property type="match status" value="1"/>
</dbReference>
<sequence length="519" mass="57066">MNFFKSILSDDPDPPHPQKTQEPEPNSPPPCSSQDSDEESGVVAKSPNANPTPDSSPVAGTSSTTSGVGGWSFGGLIKTLASQSESVLETYRRDLQEFGSGLRKESQLFREVAGRAVRDLPASIEVGASVAHGSLESVTHAIDGVIKSTADIISHGKDTVILSSDVESETPDTSRVSGSGRYSWFDAQLNVIQGDVNTFSEEPEDLEDYEEWKSGFSLDERGEEIEDLIGENGVLEGVYRKMVPNVVDIETFWCRYFYRVHKLKQQERVRARLVKRAISIDDEEELSWDVDDDVETQLDKNTKSKGHELEKKVLGEQNASAIVEQKSTGDETQLDKNAKSKGHELEEKALGEQNSSSVVEEKSIGDGKMKVSPAAVSRNGEDKSAGDNVDDKANVVELREVSLPDDKAQVEESSPQVKKEEKLVEDDDKGDLDGKVDKSETTKHSDVSVVSRQQSVHSKEVVEEEEDMGWDEIEDIGSGDERTAYSNNQGGSPNRADVRKRLSVAEVDEDLSWDIEEDD</sequence>
<dbReference type="InterPro" id="IPR051494">
    <property type="entry name" value="BSD_domain-containing"/>
</dbReference>
<feature type="compositionally biased region" description="Basic and acidic residues" evidence="1">
    <location>
        <begin position="299"/>
        <end position="314"/>
    </location>
</feature>
<reference evidence="4" key="1">
    <citation type="journal article" date="2014" name="Science">
        <title>The coffee genome provides insight into the convergent evolution of caffeine biosynthesis.</title>
        <authorList>
            <person name="Denoeud F."/>
            <person name="Carretero-Paulet L."/>
            <person name="Dereeper A."/>
            <person name="Droc G."/>
            <person name="Guyot R."/>
            <person name="Pietrella M."/>
            <person name="Zheng C."/>
            <person name="Alberti A."/>
            <person name="Anthony F."/>
            <person name="Aprea G."/>
            <person name="Aury J.M."/>
            <person name="Bento P."/>
            <person name="Bernard M."/>
            <person name="Bocs S."/>
            <person name="Campa C."/>
            <person name="Cenci A."/>
            <person name="Combes M.C."/>
            <person name="Crouzillat D."/>
            <person name="Da Silva C."/>
            <person name="Daddiego L."/>
            <person name="De Bellis F."/>
            <person name="Dussert S."/>
            <person name="Garsmeur O."/>
            <person name="Gayraud T."/>
            <person name="Guignon V."/>
            <person name="Jahn K."/>
            <person name="Jamilloux V."/>
            <person name="Joet T."/>
            <person name="Labadie K."/>
            <person name="Lan T."/>
            <person name="Leclercq J."/>
            <person name="Lepelley M."/>
            <person name="Leroy T."/>
            <person name="Li L.T."/>
            <person name="Librado P."/>
            <person name="Lopez L."/>
            <person name="Munoz A."/>
            <person name="Noel B."/>
            <person name="Pallavicini A."/>
            <person name="Perrotta G."/>
            <person name="Poncet V."/>
            <person name="Pot D."/>
            <person name="Priyono X."/>
            <person name="Rigoreau M."/>
            <person name="Rouard M."/>
            <person name="Rozas J."/>
            <person name="Tranchant-Dubreuil C."/>
            <person name="VanBuren R."/>
            <person name="Zhang Q."/>
            <person name="Andrade A.C."/>
            <person name="Argout X."/>
            <person name="Bertrand B."/>
            <person name="de Kochko A."/>
            <person name="Graziosi G."/>
            <person name="Henry R.J."/>
            <person name="Jayarama X."/>
            <person name="Ming R."/>
            <person name="Nagai C."/>
            <person name="Rounsley S."/>
            <person name="Sankoff D."/>
            <person name="Giuliano G."/>
            <person name="Albert V.A."/>
            <person name="Wincker P."/>
            <person name="Lashermes P."/>
        </authorList>
    </citation>
    <scope>NUCLEOTIDE SEQUENCE [LARGE SCALE GENOMIC DNA]</scope>
    <source>
        <strain evidence="4">cv. DH200-94</strain>
    </source>
</reference>
<keyword evidence="4" id="KW-1185">Reference proteome</keyword>
<dbReference type="InterPro" id="IPR035925">
    <property type="entry name" value="BSD_dom_sf"/>
</dbReference>
<proteinExistence type="predicted"/>
<evidence type="ECO:0000313" key="3">
    <source>
        <dbReference type="EMBL" id="CDP03589.1"/>
    </source>
</evidence>
<dbReference type="AlphaFoldDB" id="A0A068U5Y6"/>
<dbReference type="OMA" id="HIFDRAK"/>
<evidence type="ECO:0000313" key="4">
    <source>
        <dbReference type="Proteomes" id="UP000295252"/>
    </source>
</evidence>